<evidence type="ECO:0000256" key="4">
    <source>
        <dbReference type="ARBA" id="ARBA00023069"/>
    </source>
</evidence>
<dbReference type="Proteomes" id="UP001642409">
    <property type="component" value="Unassembled WGS sequence"/>
</dbReference>
<proteinExistence type="predicted"/>
<evidence type="ECO:0000256" key="5">
    <source>
        <dbReference type="ARBA" id="ARBA00023273"/>
    </source>
</evidence>
<dbReference type="GO" id="GO:0005930">
    <property type="term" value="C:axoneme"/>
    <property type="evidence" value="ECO:0007669"/>
    <property type="project" value="TreeGrafter"/>
</dbReference>
<evidence type="ECO:0000256" key="3">
    <source>
        <dbReference type="ARBA" id="ARBA00022737"/>
    </source>
</evidence>
<feature type="compositionally biased region" description="Basic and acidic residues" evidence="6">
    <location>
        <begin position="454"/>
        <end position="464"/>
    </location>
</feature>
<protein>
    <submittedName>
        <fullName evidence="7">Uncharacterized protein</fullName>
    </submittedName>
</protein>
<accession>A0AA86PSL3</accession>
<dbReference type="GO" id="GO:0030991">
    <property type="term" value="C:intraciliary transport particle A"/>
    <property type="evidence" value="ECO:0007669"/>
    <property type="project" value="TreeGrafter"/>
</dbReference>
<evidence type="ECO:0000256" key="1">
    <source>
        <dbReference type="ARBA" id="ARBA00004138"/>
    </source>
</evidence>
<feature type="region of interest" description="Disordered" evidence="6">
    <location>
        <begin position="454"/>
        <end position="473"/>
    </location>
</feature>
<keyword evidence="2" id="KW-0853">WD repeat</keyword>
<dbReference type="InterPro" id="IPR001680">
    <property type="entry name" value="WD40_rpt"/>
</dbReference>
<dbReference type="EMBL" id="CATOUU010000715">
    <property type="protein sequence ID" value="CAI9943417.1"/>
    <property type="molecule type" value="Genomic_DNA"/>
</dbReference>
<reference evidence="8 9" key="2">
    <citation type="submission" date="2024-07" db="EMBL/GenBank/DDBJ databases">
        <authorList>
            <person name="Akdeniz Z."/>
        </authorList>
    </citation>
    <scope>NUCLEOTIDE SEQUENCE [LARGE SCALE GENOMIC DNA]</scope>
</reference>
<dbReference type="InterPro" id="IPR015943">
    <property type="entry name" value="WD40/YVTN_repeat-like_dom_sf"/>
</dbReference>
<dbReference type="SMART" id="SM00320">
    <property type="entry name" value="WD40"/>
    <property type="match status" value="4"/>
</dbReference>
<keyword evidence="4" id="KW-0969">Cilium</keyword>
<dbReference type="SUPFAM" id="SSF50978">
    <property type="entry name" value="WD40 repeat-like"/>
    <property type="match status" value="2"/>
</dbReference>
<dbReference type="GO" id="GO:0035721">
    <property type="term" value="P:intraciliary retrograde transport"/>
    <property type="evidence" value="ECO:0007669"/>
    <property type="project" value="TreeGrafter"/>
</dbReference>
<evidence type="ECO:0000256" key="6">
    <source>
        <dbReference type="SAM" id="MobiDB-lite"/>
    </source>
</evidence>
<keyword evidence="3" id="KW-0677">Repeat</keyword>
<dbReference type="Gene3D" id="2.130.10.10">
    <property type="entry name" value="YVTN repeat-like/Quinoprotein amine dehydrogenase"/>
    <property type="match status" value="2"/>
</dbReference>
<evidence type="ECO:0000313" key="8">
    <source>
        <dbReference type="EMBL" id="CAL6080882.1"/>
    </source>
</evidence>
<comment type="subcellular location">
    <subcellularLocation>
        <location evidence="1">Cell projection</location>
        <location evidence="1">Cilium</location>
    </subcellularLocation>
</comment>
<evidence type="ECO:0000313" key="7">
    <source>
        <dbReference type="EMBL" id="CAI9943417.1"/>
    </source>
</evidence>
<dbReference type="PANTHER" id="PTHR15722:SF7">
    <property type="entry name" value="INTRAFLAGELLAR TRANSPORT PROTEIN 140 HOMOLOG"/>
    <property type="match status" value="1"/>
</dbReference>
<dbReference type="InterPro" id="IPR036322">
    <property type="entry name" value="WD40_repeat_dom_sf"/>
</dbReference>
<dbReference type="PANTHER" id="PTHR15722">
    <property type="entry name" value="IFT140/172-RELATED"/>
    <property type="match status" value="1"/>
</dbReference>
<gene>
    <name evidence="7" type="ORF">HINF_LOCUS31062</name>
    <name evidence="8" type="ORF">HINF_LOCUS60077</name>
</gene>
<reference evidence="7" key="1">
    <citation type="submission" date="2023-06" db="EMBL/GenBank/DDBJ databases">
        <authorList>
            <person name="Kurt Z."/>
        </authorList>
    </citation>
    <scope>NUCLEOTIDE SEQUENCE</scope>
</reference>
<organism evidence="7">
    <name type="scientific">Hexamita inflata</name>
    <dbReference type="NCBI Taxonomy" id="28002"/>
    <lineage>
        <taxon>Eukaryota</taxon>
        <taxon>Metamonada</taxon>
        <taxon>Diplomonadida</taxon>
        <taxon>Hexamitidae</taxon>
        <taxon>Hexamitinae</taxon>
        <taxon>Hexamita</taxon>
    </lineage>
</organism>
<evidence type="ECO:0000313" key="9">
    <source>
        <dbReference type="Proteomes" id="UP001642409"/>
    </source>
</evidence>
<name>A0AA86PSL3_9EUKA</name>
<dbReference type="GO" id="GO:0036064">
    <property type="term" value="C:ciliary basal body"/>
    <property type="evidence" value="ECO:0007669"/>
    <property type="project" value="TreeGrafter"/>
</dbReference>
<keyword evidence="5" id="KW-0966">Cell projection</keyword>
<keyword evidence="9" id="KW-1185">Reference proteome</keyword>
<evidence type="ECO:0000256" key="2">
    <source>
        <dbReference type="ARBA" id="ARBA00022574"/>
    </source>
</evidence>
<sequence>MEFTDYFNNLTDNTLSIIESWFVSRLSSTDFILMERQTAHNAPTLDPYVANRSRLMTESHAKKTQMNLHPPQFLGVPTIKRSKSAPNGQGNQKAGLYKSEHSLNFQDFIGTMKSVLQIPVHLSAQLFAKLCKPQANTSHPDYNSLIKTANFSNESAQAIFSGCFIHWVDLLNYLSTKTTFVQPVSEVRLNLKRTPKQFAHRLTIETIQMLPEIGAIFSSSRDGLGQIWCGEKPSGKMKFRQLDEIQFGLDNSQLDKLVTTWRKITHDPEKRSTKIDVVQRVISGEIPLDQIEDHNQKNYFKPLPYQLIWSLTNPDEDESLSHIMNKQDGDSQQSIIEQEGVTNIIKACRAADAPLPSGRPLPERVQRTVNFQGYISDKDVVKEEPLYQNASRQRAKSAVVSRKAQSMLTLDQLFEQGFANEYDKYTRDFTGSQHPIFSHRMKNEIKQRKMSSNIEHHARDELAPRKVKSTRGQENGGAWASGIVIHKSLLFVITTNGKLLKYSINQNGIQLKSFQKVQGVAIRQFMKWNRNLVVFDIRDPKDVIGCRDEELPTAGEKMRIQSCLLYQSPGMIGILKAETKPGEKQVIRELNPNNFTLVPEDDSKDLSGSALTQNLIGERLFTQISCAGTHIFVGFTDGTVSVLEPLSFREIQSVQVFQSEITTLQYSEDTQILLVGGLNAQLVLFTLDQKIKKLHSFRESTCVLKAFASKKFDCVISVCANGVVTVWSLKQFSTLFKMFAAESISAAAWDEENGVLIIGDVDMKVFKLVGAKNEEKGSISQAHYVGVIGIVQLSPQGQVEEEEDDFIDLNADLNQSQNIIISKPDEPEGPPPAYKRPKYQRQITDFKMNSKLPSQPTYQFDKSTGKVPCCNYQIPSDIHVNIAKPKYNRAKVRIDFAQSVCQNYKMVDFDSYITRINEDNGIHLERRSGANRTTGIDLLEMVKSGDVKNVNPVCTLSGYITIDSDANIRHWSQENIILATYKIETEGNVLQATYDDNTHQLIVIVTTGECIFFDLFTFQIQRTINVSNCARAAHLLQFKGRTYNEGTDVYSDEFQKFLHSYEFKKYNITAVAQYQKTTAFACGNSVLIFDLDAQKLSKRFVQQLLKQNSRQAVKIAEGITQPPTLILNGHSGLVTKIDACGKKLVTADEHGYICCWMGQGIAKQVMQVKEDAISSIFALKSKDYWCAVCLKNGQVAIVDKKGEVLNLFQIFTEQEIIIGIYEHTDRIIFAIGHQNNIIVCETDLHTLFTAPIQYSKLPCDCKQISSINIVNDGQNLCITDQTGHCYQTNLLDLNSLINEQAIKDNEKELQQLYSFNENLFKLNPDFDIRFDKETLFKLTALKISGQEVLVDEDPTTQKTKDFLNSLKDVVEFDDYEDPRAISRPNMNQSIQINEKYSLEQVEKLYEYEHMEQMLRIKYSKDK</sequence>
<dbReference type="EMBL" id="CAXDID020000349">
    <property type="protein sequence ID" value="CAL6080882.1"/>
    <property type="molecule type" value="Genomic_DNA"/>
</dbReference>
<comment type="caution">
    <text evidence="7">The sequence shown here is derived from an EMBL/GenBank/DDBJ whole genome shotgun (WGS) entry which is preliminary data.</text>
</comment>